<keyword evidence="1" id="KW-0645">Protease</keyword>
<dbReference type="InterPro" id="IPR043504">
    <property type="entry name" value="Peptidase_S1_PA_chymotrypsin"/>
</dbReference>
<sequence>MKSDAQFQAIAIATMANDRDEGVPTLVMPRWGNESVVLFSLDDPFGIRKAVVPLFWMESNGDLQGLGTAFVIDPWGGLMTADHVIADARLRGIIQHDRNGDFRINLPADAGLVALHGHGVVFGTVGLPPAALRLVSRIWSPALPGSDPLAALQGRPDYQAIDLAFLTTQTPSLDAVRNLRLRSNPPQPRPGDVVVAIGYPRIETFKGNQDEARSTISEGMKAAYGRVVQLHPHGRDRSNPTPVFEIEANWPSGMSGGPVFNSEGEVIGLVSRSIAPETDNGLGTAWATWLQAFSELPDWAPTLDRNNSDCRRGWAAVRKRPWHLAGVFGSKEEAREVVERAGADYVVSTGAWRLGSDDFVEAC</sequence>
<reference evidence="1 2" key="1">
    <citation type="journal article" date="2024" name="Chem. Sci.">
        <title>Discovery of megapolipeptins by genome mining of a Burkholderiales bacteria collection.</title>
        <authorList>
            <person name="Paulo B.S."/>
            <person name="Recchia M.J.J."/>
            <person name="Lee S."/>
            <person name="Fergusson C.H."/>
            <person name="Romanowski S.B."/>
            <person name="Hernandez A."/>
            <person name="Krull N."/>
            <person name="Liu D.Y."/>
            <person name="Cavanagh H."/>
            <person name="Bos A."/>
            <person name="Gray C.A."/>
            <person name="Murphy B.T."/>
            <person name="Linington R.G."/>
            <person name="Eustaquio A.S."/>
        </authorList>
    </citation>
    <scope>NUCLEOTIDE SEQUENCE [LARGE SCALE GENOMIC DNA]</scope>
    <source>
        <strain evidence="1 2">RL17-338-BIC-A</strain>
    </source>
</reference>
<gene>
    <name evidence="1" type="ORF">PQQ63_37675</name>
</gene>
<dbReference type="RefSeq" id="WP_408341020.1">
    <property type="nucleotide sequence ID" value="NZ_JAQQCF010000071.1"/>
</dbReference>
<keyword evidence="2" id="KW-1185">Reference proteome</keyword>
<proteinExistence type="predicted"/>
<dbReference type="GO" id="GO:0008233">
    <property type="term" value="F:peptidase activity"/>
    <property type="evidence" value="ECO:0007669"/>
    <property type="project" value="UniProtKB-KW"/>
</dbReference>
<dbReference type="PANTHER" id="PTHR43019:SF23">
    <property type="entry name" value="PROTEASE DO-LIKE 5, CHLOROPLASTIC"/>
    <property type="match status" value="1"/>
</dbReference>
<accession>A0ABW9E646</accession>
<dbReference type="GO" id="GO:0006508">
    <property type="term" value="P:proteolysis"/>
    <property type="evidence" value="ECO:0007669"/>
    <property type="project" value="UniProtKB-KW"/>
</dbReference>
<comment type="caution">
    <text evidence="1">The sequence shown here is derived from an EMBL/GenBank/DDBJ whole genome shotgun (WGS) entry which is preliminary data.</text>
</comment>
<protein>
    <submittedName>
        <fullName evidence="1">Serine protease</fullName>
    </submittedName>
</protein>
<dbReference type="Pfam" id="PF13365">
    <property type="entry name" value="Trypsin_2"/>
    <property type="match status" value="1"/>
</dbReference>
<keyword evidence="1" id="KW-0378">Hydrolase</keyword>
<dbReference type="SUPFAM" id="SSF50494">
    <property type="entry name" value="Trypsin-like serine proteases"/>
    <property type="match status" value="1"/>
</dbReference>
<evidence type="ECO:0000313" key="2">
    <source>
        <dbReference type="Proteomes" id="UP001629432"/>
    </source>
</evidence>
<organism evidence="1 2">
    <name type="scientific">Paraburkholderia metrosideri</name>
    <dbReference type="NCBI Taxonomy" id="580937"/>
    <lineage>
        <taxon>Bacteria</taxon>
        <taxon>Pseudomonadati</taxon>
        <taxon>Pseudomonadota</taxon>
        <taxon>Betaproteobacteria</taxon>
        <taxon>Burkholderiales</taxon>
        <taxon>Burkholderiaceae</taxon>
        <taxon>Paraburkholderia</taxon>
    </lineage>
</organism>
<dbReference type="InterPro" id="IPR009003">
    <property type="entry name" value="Peptidase_S1_PA"/>
</dbReference>
<name>A0ABW9E646_9BURK</name>
<dbReference type="Gene3D" id="2.40.10.10">
    <property type="entry name" value="Trypsin-like serine proteases"/>
    <property type="match status" value="1"/>
</dbReference>
<dbReference type="Proteomes" id="UP001629432">
    <property type="component" value="Unassembled WGS sequence"/>
</dbReference>
<dbReference type="PANTHER" id="PTHR43019">
    <property type="entry name" value="SERINE ENDOPROTEASE DEGS"/>
    <property type="match status" value="1"/>
</dbReference>
<dbReference type="EMBL" id="JAQQCF010000071">
    <property type="protein sequence ID" value="MFM0642414.1"/>
    <property type="molecule type" value="Genomic_DNA"/>
</dbReference>
<evidence type="ECO:0000313" key="1">
    <source>
        <dbReference type="EMBL" id="MFM0642414.1"/>
    </source>
</evidence>